<gene>
    <name evidence="2" type="primary">OJ1230_H04.11</name>
</gene>
<evidence type="ECO:0000313" key="3">
    <source>
        <dbReference type="Proteomes" id="UP000000763"/>
    </source>
</evidence>
<name>Q69UY3_ORYSJ</name>
<dbReference type="AlphaFoldDB" id="Q69UY3"/>
<feature type="compositionally biased region" description="Polar residues" evidence="1">
    <location>
        <begin position="90"/>
        <end position="102"/>
    </location>
</feature>
<feature type="region of interest" description="Disordered" evidence="1">
    <location>
        <begin position="66"/>
        <end position="113"/>
    </location>
</feature>
<evidence type="ECO:0000313" key="2">
    <source>
        <dbReference type="EMBL" id="BAD33068.1"/>
    </source>
</evidence>
<sequence>MATVATSAQGAAWRGGFVAAARRLYATARRRGGGGVAEWVEERRGVFGLKRDVTWTLADKEDFTQTPLEGSISRDRPRQKKGANTDLYKESTSWAWTENATPRASEGDAAGGGGGLAQLGGGLARRYVLPIPLPDSHPSPASLATSSPPDLAARPCLLSLVVAAFVLPLGISNVQRVGVGTGDAAAAPRPSGSAAHAAAAPRLLGAVAAPWLGRASSA</sequence>
<reference evidence="3" key="2">
    <citation type="journal article" date="2008" name="Nucleic Acids Res.">
        <title>The rice annotation project database (RAP-DB): 2008 update.</title>
        <authorList>
            <consortium name="The rice annotation project (RAP)"/>
        </authorList>
    </citation>
    <scope>GENOME REANNOTATION</scope>
    <source>
        <strain evidence="3">cv. Nipponbare</strain>
    </source>
</reference>
<accession>Q69UY3</accession>
<organism evidence="2 3">
    <name type="scientific">Oryza sativa subsp. japonica</name>
    <name type="common">Rice</name>
    <dbReference type="NCBI Taxonomy" id="39947"/>
    <lineage>
        <taxon>Eukaryota</taxon>
        <taxon>Viridiplantae</taxon>
        <taxon>Streptophyta</taxon>
        <taxon>Embryophyta</taxon>
        <taxon>Tracheophyta</taxon>
        <taxon>Spermatophyta</taxon>
        <taxon>Magnoliopsida</taxon>
        <taxon>Liliopsida</taxon>
        <taxon>Poales</taxon>
        <taxon>Poaceae</taxon>
        <taxon>BOP clade</taxon>
        <taxon>Oryzoideae</taxon>
        <taxon>Oryzeae</taxon>
        <taxon>Oryzinae</taxon>
        <taxon>Oryza</taxon>
        <taxon>Oryza sativa</taxon>
    </lineage>
</organism>
<dbReference type="EMBL" id="AP004325">
    <property type="protein sequence ID" value="BAD33068.1"/>
    <property type="molecule type" value="Genomic_DNA"/>
</dbReference>
<dbReference type="Proteomes" id="UP000000763">
    <property type="component" value="Chromosome 6"/>
</dbReference>
<protein>
    <submittedName>
        <fullName evidence="2">Uncharacterized protein</fullName>
    </submittedName>
</protein>
<evidence type="ECO:0000256" key="1">
    <source>
        <dbReference type="SAM" id="MobiDB-lite"/>
    </source>
</evidence>
<proteinExistence type="predicted"/>
<reference evidence="3" key="1">
    <citation type="journal article" date="2005" name="Nature">
        <title>The map-based sequence of the rice genome.</title>
        <authorList>
            <consortium name="International rice genome sequencing project (IRGSP)"/>
            <person name="Matsumoto T."/>
            <person name="Wu J."/>
            <person name="Kanamori H."/>
            <person name="Katayose Y."/>
            <person name="Fujisawa M."/>
            <person name="Namiki N."/>
            <person name="Mizuno H."/>
            <person name="Yamamoto K."/>
            <person name="Antonio B.A."/>
            <person name="Baba T."/>
            <person name="Sakata K."/>
            <person name="Nagamura Y."/>
            <person name="Aoki H."/>
            <person name="Arikawa K."/>
            <person name="Arita K."/>
            <person name="Bito T."/>
            <person name="Chiden Y."/>
            <person name="Fujitsuka N."/>
            <person name="Fukunaka R."/>
            <person name="Hamada M."/>
            <person name="Harada C."/>
            <person name="Hayashi A."/>
            <person name="Hijishita S."/>
            <person name="Honda M."/>
            <person name="Hosokawa S."/>
            <person name="Ichikawa Y."/>
            <person name="Idonuma A."/>
            <person name="Iijima M."/>
            <person name="Ikeda M."/>
            <person name="Ikeno M."/>
            <person name="Ito K."/>
            <person name="Ito S."/>
            <person name="Ito T."/>
            <person name="Ito Y."/>
            <person name="Ito Y."/>
            <person name="Iwabuchi A."/>
            <person name="Kamiya K."/>
            <person name="Karasawa W."/>
            <person name="Kurita K."/>
            <person name="Katagiri S."/>
            <person name="Kikuta A."/>
            <person name="Kobayashi H."/>
            <person name="Kobayashi N."/>
            <person name="Machita K."/>
            <person name="Maehara T."/>
            <person name="Masukawa M."/>
            <person name="Mizubayashi T."/>
            <person name="Mukai Y."/>
            <person name="Nagasaki H."/>
            <person name="Nagata Y."/>
            <person name="Naito S."/>
            <person name="Nakashima M."/>
            <person name="Nakama Y."/>
            <person name="Nakamichi Y."/>
            <person name="Nakamura M."/>
            <person name="Meguro A."/>
            <person name="Negishi M."/>
            <person name="Ohta I."/>
            <person name="Ohta T."/>
            <person name="Okamoto M."/>
            <person name="Ono N."/>
            <person name="Saji S."/>
            <person name="Sakaguchi M."/>
            <person name="Sakai K."/>
            <person name="Shibata M."/>
            <person name="Shimokawa T."/>
            <person name="Song J."/>
            <person name="Takazaki Y."/>
            <person name="Terasawa K."/>
            <person name="Tsugane M."/>
            <person name="Tsuji K."/>
            <person name="Ueda S."/>
            <person name="Waki K."/>
            <person name="Yamagata H."/>
            <person name="Yamamoto M."/>
            <person name="Yamamoto S."/>
            <person name="Yamane H."/>
            <person name="Yoshiki S."/>
            <person name="Yoshihara R."/>
            <person name="Yukawa K."/>
            <person name="Zhong H."/>
            <person name="Yano M."/>
            <person name="Yuan Q."/>
            <person name="Ouyang S."/>
            <person name="Liu J."/>
            <person name="Jones K.M."/>
            <person name="Gansberger K."/>
            <person name="Moffat K."/>
            <person name="Hill J."/>
            <person name="Bera J."/>
            <person name="Fadrosh D."/>
            <person name="Jin S."/>
            <person name="Johri S."/>
            <person name="Kim M."/>
            <person name="Overton L."/>
            <person name="Reardon M."/>
            <person name="Tsitrin T."/>
            <person name="Vuong H."/>
            <person name="Weaver B."/>
            <person name="Ciecko A."/>
            <person name="Tallon L."/>
            <person name="Jackson J."/>
            <person name="Pai G."/>
            <person name="Aken S.V."/>
            <person name="Utterback T."/>
            <person name="Reidmuller S."/>
            <person name="Feldblyum T."/>
            <person name="Hsiao J."/>
            <person name="Zismann V."/>
            <person name="Iobst S."/>
            <person name="de Vazeille A.R."/>
            <person name="Buell C.R."/>
            <person name="Ying K."/>
            <person name="Li Y."/>
            <person name="Lu T."/>
            <person name="Huang Y."/>
            <person name="Zhao Q."/>
            <person name="Feng Q."/>
            <person name="Zhang L."/>
            <person name="Zhu J."/>
            <person name="Weng Q."/>
            <person name="Mu J."/>
            <person name="Lu Y."/>
            <person name="Fan D."/>
            <person name="Liu Y."/>
            <person name="Guan J."/>
            <person name="Zhang Y."/>
            <person name="Yu S."/>
            <person name="Liu X."/>
            <person name="Zhang Y."/>
            <person name="Hong G."/>
            <person name="Han B."/>
            <person name="Choisne N."/>
            <person name="Demange N."/>
            <person name="Orjeda G."/>
            <person name="Samain S."/>
            <person name="Cattolico L."/>
            <person name="Pelletier E."/>
            <person name="Couloux A."/>
            <person name="Segurens B."/>
            <person name="Wincker P."/>
            <person name="D'Hont A."/>
            <person name="Scarpelli C."/>
            <person name="Weissenbach J."/>
            <person name="Salanoubat M."/>
            <person name="Quetier F."/>
            <person name="Yu Y."/>
            <person name="Kim H.R."/>
            <person name="Rambo T."/>
            <person name="Currie J."/>
            <person name="Collura K."/>
            <person name="Luo M."/>
            <person name="Yang T."/>
            <person name="Ammiraju J.S.S."/>
            <person name="Engler F."/>
            <person name="Soderlund C."/>
            <person name="Wing R.A."/>
            <person name="Palmer L.E."/>
            <person name="de la Bastide M."/>
            <person name="Spiegel L."/>
            <person name="Nascimento L."/>
            <person name="Zutavern T."/>
            <person name="O'Shaughnessy A."/>
            <person name="Dike S."/>
            <person name="Dedhia N."/>
            <person name="Preston R."/>
            <person name="Balija V."/>
            <person name="McCombie W.R."/>
            <person name="Chow T."/>
            <person name="Chen H."/>
            <person name="Chung M."/>
            <person name="Chen C."/>
            <person name="Shaw J."/>
            <person name="Wu H."/>
            <person name="Hsiao K."/>
            <person name="Chao Y."/>
            <person name="Chu M."/>
            <person name="Cheng C."/>
            <person name="Hour A."/>
            <person name="Lee P."/>
            <person name="Lin S."/>
            <person name="Lin Y."/>
            <person name="Liou J."/>
            <person name="Liu S."/>
            <person name="Hsing Y."/>
            <person name="Raghuvanshi S."/>
            <person name="Mohanty A."/>
            <person name="Bharti A.K."/>
            <person name="Gaur A."/>
            <person name="Gupta V."/>
            <person name="Kumar D."/>
            <person name="Ravi V."/>
            <person name="Vij S."/>
            <person name="Kapur A."/>
            <person name="Khurana P."/>
            <person name="Khurana P."/>
            <person name="Khurana J.P."/>
            <person name="Tyagi A.K."/>
            <person name="Gaikwad K."/>
            <person name="Singh A."/>
            <person name="Dalal V."/>
            <person name="Srivastava S."/>
            <person name="Dixit A."/>
            <person name="Pal A.K."/>
            <person name="Ghazi I.A."/>
            <person name="Yadav M."/>
            <person name="Pandit A."/>
            <person name="Bhargava A."/>
            <person name="Sureshbabu K."/>
            <person name="Batra K."/>
            <person name="Sharma T.R."/>
            <person name="Mohapatra T."/>
            <person name="Singh N.K."/>
            <person name="Messing J."/>
            <person name="Nelson A.B."/>
            <person name="Fuks G."/>
            <person name="Kavchok S."/>
            <person name="Keizer G."/>
            <person name="Linton E."/>
            <person name="Llaca V."/>
            <person name="Song R."/>
            <person name="Tanyolac B."/>
            <person name="Young S."/>
            <person name="Ho-Il K."/>
            <person name="Hahn J.H."/>
            <person name="Sangsakoo G."/>
            <person name="Vanavichit A."/>
            <person name="de Mattos Luiz.A.T."/>
            <person name="Zimmer P.D."/>
            <person name="Malone G."/>
            <person name="Dellagostin O."/>
            <person name="de Oliveira A.C."/>
            <person name="Bevan M."/>
            <person name="Bancroft I."/>
            <person name="Minx P."/>
            <person name="Cordum H."/>
            <person name="Wilson R."/>
            <person name="Cheng Z."/>
            <person name="Jin W."/>
            <person name="Jiang J."/>
            <person name="Leong S.A."/>
            <person name="Iwama H."/>
            <person name="Gojobori T."/>
            <person name="Itoh T."/>
            <person name="Niimura Y."/>
            <person name="Fujii Y."/>
            <person name="Habara T."/>
            <person name="Sakai H."/>
            <person name="Sato Y."/>
            <person name="Wilson G."/>
            <person name="Kumar K."/>
            <person name="McCouch S."/>
            <person name="Juretic N."/>
            <person name="Hoen D."/>
            <person name="Wright S."/>
            <person name="Bruskiewich R."/>
            <person name="Bureau T."/>
            <person name="Miyao A."/>
            <person name="Hirochika H."/>
            <person name="Nishikawa T."/>
            <person name="Kadowaki K."/>
            <person name="Sugiura M."/>
            <person name="Burr B."/>
            <person name="Sasaki T."/>
        </authorList>
    </citation>
    <scope>NUCLEOTIDE SEQUENCE [LARGE SCALE GENOMIC DNA]</scope>
    <source>
        <strain evidence="3">cv. Nipponbare</strain>
    </source>
</reference>